<protein>
    <recommendedName>
        <fullName evidence="4">FAD/NAD(P)-binding domain-containing protein</fullName>
    </recommendedName>
</protein>
<dbReference type="PANTHER" id="PTHR42877:SF4">
    <property type="entry name" value="FAD_NAD(P)-BINDING DOMAIN-CONTAINING PROTEIN-RELATED"/>
    <property type="match status" value="1"/>
</dbReference>
<reference evidence="2 3" key="1">
    <citation type="journal article" date="2016" name="Mol. Biol. Evol.">
        <title>Comparative Genomics of Early-Diverging Mushroom-Forming Fungi Provides Insights into the Origins of Lignocellulose Decay Capabilities.</title>
        <authorList>
            <person name="Nagy L.G."/>
            <person name="Riley R."/>
            <person name="Tritt A."/>
            <person name="Adam C."/>
            <person name="Daum C."/>
            <person name="Floudas D."/>
            <person name="Sun H."/>
            <person name="Yadav J.S."/>
            <person name="Pangilinan J."/>
            <person name="Larsson K.H."/>
            <person name="Matsuura K."/>
            <person name="Barry K."/>
            <person name="Labutti K."/>
            <person name="Kuo R."/>
            <person name="Ohm R.A."/>
            <person name="Bhattacharya S.S."/>
            <person name="Shirouzu T."/>
            <person name="Yoshinaga Y."/>
            <person name="Martin F.M."/>
            <person name="Grigoriev I.V."/>
            <person name="Hibbett D.S."/>
        </authorList>
    </citation>
    <scope>NUCLEOTIDE SEQUENCE [LARGE SCALE GENOMIC DNA]</scope>
    <source>
        <strain evidence="2 3">CBS 109695</strain>
    </source>
</reference>
<sequence length="379" mass="42537">MTQPDAYWSDLTTKDDPRPHITFNTHIVGAEWDVALQLHHFRVQTLRDGDAMKERVVRPRFPDIEGLGVLGGERFRSAKWEHEVQVKGKRVAVIGSESSAIQCVPKLAQDPSIEVVQFIRAPSWYIPKVEIAYSSFVDWILTHIPRAMRMYRNRIFLQAHLNYFGRRPSIEVPCFGLFAIPYLVGQMKQGLLEHMQQTCRQEYQQVMTPDFHTRTTAPGCKRLLLDAGYLPGVRDDAGEEIPIDVIIFATGFTAGKYPFHVSGIDGEAIQGYYKEYGGPTAYLDTTAPGLPSLRCALHSSHSQMIAPVFSGAASSFVVTPAACDAYNAKIQRRLEGSVLMQCVPWYRAGGTRQVTSVFPGPVTLFWCRMRKPVWGSGGR</sequence>
<keyword evidence="3" id="KW-1185">Reference proteome</keyword>
<evidence type="ECO:0000313" key="2">
    <source>
        <dbReference type="EMBL" id="KZP31878.1"/>
    </source>
</evidence>
<proteinExistence type="inferred from homology"/>
<name>A0A166UNU9_9AGAM</name>
<evidence type="ECO:0000313" key="3">
    <source>
        <dbReference type="Proteomes" id="UP000076532"/>
    </source>
</evidence>
<dbReference type="InterPro" id="IPR036188">
    <property type="entry name" value="FAD/NAD-bd_sf"/>
</dbReference>
<dbReference type="EMBL" id="KV417487">
    <property type="protein sequence ID" value="KZP31878.1"/>
    <property type="molecule type" value="Genomic_DNA"/>
</dbReference>
<dbReference type="InterPro" id="IPR051209">
    <property type="entry name" value="FAD-bind_Monooxygenase_sf"/>
</dbReference>
<evidence type="ECO:0008006" key="4">
    <source>
        <dbReference type="Google" id="ProtNLM"/>
    </source>
</evidence>
<comment type="similarity">
    <text evidence="1">Belongs to the FAD-binding monooxygenase family.</text>
</comment>
<dbReference type="STRING" id="436010.A0A166UNU9"/>
<gene>
    <name evidence="2" type="ORF">FIBSPDRAFT_944506</name>
</gene>
<evidence type="ECO:0000256" key="1">
    <source>
        <dbReference type="ARBA" id="ARBA00010139"/>
    </source>
</evidence>
<dbReference type="AlphaFoldDB" id="A0A166UNU9"/>
<dbReference type="PANTHER" id="PTHR42877">
    <property type="entry name" value="L-ORNITHINE N(5)-MONOOXYGENASE-RELATED"/>
    <property type="match status" value="1"/>
</dbReference>
<accession>A0A166UNU9</accession>
<dbReference type="Proteomes" id="UP000076532">
    <property type="component" value="Unassembled WGS sequence"/>
</dbReference>
<dbReference type="OrthoDB" id="74360at2759"/>
<dbReference type="Gene3D" id="3.50.50.60">
    <property type="entry name" value="FAD/NAD(P)-binding domain"/>
    <property type="match status" value="2"/>
</dbReference>
<dbReference type="SUPFAM" id="SSF51905">
    <property type="entry name" value="FAD/NAD(P)-binding domain"/>
    <property type="match status" value="1"/>
</dbReference>
<organism evidence="2 3">
    <name type="scientific">Athelia psychrophila</name>
    <dbReference type="NCBI Taxonomy" id="1759441"/>
    <lineage>
        <taxon>Eukaryota</taxon>
        <taxon>Fungi</taxon>
        <taxon>Dikarya</taxon>
        <taxon>Basidiomycota</taxon>
        <taxon>Agaricomycotina</taxon>
        <taxon>Agaricomycetes</taxon>
        <taxon>Agaricomycetidae</taxon>
        <taxon>Atheliales</taxon>
        <taxon>Atheliaceae</taxon>
        <taxon>Athelia</taxon>
    </lineage>
</organism>